<evidence type="ECO:0000313" key="3">
    <source>
        <dbReference type="EMBL" id="KDQ54530.1"/>
    </source>
</evidence>
<keyword evidence="4" id="KW-1185">Reference proteome</keyword>
<dbReference type="EMBL" id="KL197728">
    <property type="protein sequence ID" value="KDQ54530.1"/>
    <property type="molecule type" value="Genomic_DNA"/>
</dbReference>
<dbReference type="AlphaFoldDB" id="A0A067PL23"/>
<evidence type="ECO:0000313" key="4">
    <source>
        <dbReference type="Proteomes" id="UP000027265"/>
    </source>
</evidence>
<dbReference type="InParanoid" id="A0A067PL23"/>
<proteinExistence type="predicted"/>
<dbReference type="Gene3D" id="2.60.120.990">
    <property type="match status" value="1"/>
</dbReference>
<dbReference type="Pfam" id="PF18637">
    <property type="entry name" value="AUDH_Cupin"/>
    <property type="match status" value="1"/>
</dbReference>
<dbReference type="InterPro" id="IPR054583">
    <property type="entry name" value="Beta-prop_AUDH"/>
</dbReference>
<reference evidence="4" key="1">
    <citation type="journal article" date="2014" name="Proc. Natl. Acad. Sci. U.S.A.">
        <title>Extensive sampling of basidiomycete genomes demonstrates inadequacy of the white-rot/brown-rot paradigm for wood decay fungi.</title>
        <authorList>
            <person name="Riley R."/>
            <person name="Salamov A.A."/>
            <person name="Brown D.W."/>
            <person name="Nagy L.G."/>
            <person name="Floudas D."/>
            <person name="Held B.W."/>
            <person name="Levasseur A."/>
            <person name="Lombard V."/>
            <person name="Morin E."/>
            <person name="Otillar R."/>
            <person name="Lindquist E.A."/>
            <person name="Sun H."/>
            <person name="LaButti K.M."/>
            <person name="Schmutz J."/>
            <person name="Jabbour D."/>
            <person name="Luo H."/>
            <person name="Baker S.E."/>
            <person name="Pisabarro A.G."/>
            <person name="Walton J.D."/>
            <person name="Blanchette R.A."/>
            <person name="Henrissat B."/>
            <person name="Martin F."/>
            <person name="Cullen D."/>
            <person name="Hibbett D.S."/>
            <person name="Grigoriev I.V."/>
        </authorList>
    </citation>
    <scope>NUCLEOTIDE SEQUENCE [LARGE SCALE GENOMIC DNA]</scope>
    <source>
        <strain evidence="4">MUCL 33604</strain>
    </source>
</reference>
<dbReference type="Pfam" id="PF22301">
    <property type="entry name" value="AUDH_beta_propeller"/>
    <property type="match status" value="1"/>
</dbReference>
<name>A0A067PL23_9AGAM</name>
<evidence type="ECO:0000259" key="1">
    <source>
        <dbReference type="Pfam" id="PF18637"/>
    </source>
</evidence>
<dbReference type="OrthoDB" id="5378718at2759"/>
<gene>
    <name evidence="3" type="ORF">JAAARDRAFT_396980</name>
</gene>
<dbReference type="Proteomes" id="UP000027265">
    <property type="component" value="Unassembled WGS sequence"/>
</dbReference>
<feature type="domain" description="Aldos-2-ulose dehydratase/isomerase (AUDH) Cupin" evidence="1">
    <location>
        <begin position="450"/>
        <end position="676"/>
    </location>
</feature>
<feature type="domain" description="Aldos-2-ulose dehydratase beta-propeller" evidence="2">
    <location>
        <begin position="125"/>
        <end position="307"/>
    </location>
</feature>
<protein>
    <submittedName>
        <fullName evidence="3">Uncharacterized protein</fullName>
    </submittedName>
</protein>
<dbReference type="HOGENOM" id="CLU_015427_0_0_1"/>
<evidence type="ECO:0000259" key="2">
    <source>
        <dbReference type="Pfam" id="PF22301"/>
    </source>
</evidence>
<sequence>MCCNAFSKAAPANDDKSVHIDQELVATPLPDGYWLNAFPFSEDAEVPDLVGYGLGFEGKPAAIKLFQNPKNSNSEGWKLTEIQSMDFPVAMVSADLTGNGYNDIIITDRYGPSMGALWDAQTNNGGRIQWLRNPGDRDAQPYWEAHHIGNSTGMHRVQVGHFTTSSHFQVMGLPIIPASNDLTSPAPVILYDPTYGPEMAPGPIAWSEEIIFSSEFRLIHDAKLLPGANNGLDMVLVAGREGTVCLWFDQAARKWEYNIVGSGLPQQGDSPYWGSGSVDVARVGADDVGYIATCEGFHGNSVAVYVKADRHAKGAASLKNSALWRRIVIDNFGPLDPEQHTGTIHNVATVRVPGSDIDSFAIACMGSPLSKPENQGVYLYTPIDLVAGRFKRTKITDESAGRLAVAGYTEPQRMDIGSISYYVPGYHTGPDPSSIRINVLQPYNVESRTSIVATKLNKEVLLRVPRPNAVPEGVTPTMPIVTLVGNTLTLVVLRPGATMTLGVQDAAKVVYGSIEMTDPEGNTVTRTIATNAKEIATTHIVSADGVVKAGGDGAVFLHVGHLKNEFHGPFTTMSQVTANNIFPRHEVPPDVRAMEFPFIKVQDLDWGSSGLWDDFEFYNMTGFYVFFNDDAMEEIVHMQAWTLGIGETARFHNHSDRSFCEIHYCLSNGGGTGGMVGTSLTMLIPSSPTLSISIF</sequence>
<organism evidence="3 4">
    <name type="scientific">Jaapia argillacea MUCL 33604</name>
    <dbReference type="NCBI Taxonomy" id="933084"/>
    <lineage>
        <taxon>Eukaryota</taxon>
        <taxon>Fungi</taxon>
        <taxon>Dikarya</taxon>
        <taxon>Basidiomycota</taxon>
        <taxon>Agaricomycotina</taxon>
        <taxon>Agaricomycetes</taxon>
        <taxon>Agaricomycetidae</taxon>
        <taxon>Jaapiales</taxon>
        <taxon>Jaapiaceae</taxon>
        <taxon>Jaapia</taxon>
    </lineage>
</organism>
<dbReference type="InterPro" id="IPR040887">
    <property type="entry name" value="AUDH_Cupin"/>
</dbReference>
<accession>A0A067PL23</accession>